<dbReference type="PANTHER" id="PTHR13932">
    <property type="entry name" value="COPROPORPHYRINIGEN III OXIDASE"/>
    <property type="match status" value="1"/>
</dbReference>
<proteinExistence type="predicted"/>
<feature type="region of interest" description="Disordered" evidence="1">
    <location>
        <begin position="92"/>
        <end position="127"/>
    </location>
</feature>
<gene>
    <name evidence="2" type="ORF">LRS13_06600</name>
</gene>
<evidence type="ECO:0000256" key="1">
    <source>
        <dbReference type="SAM" id="MobiDB-lite"/>
    </source>
</evidence>
<dbReference type="InterPro" id="IPR058240">
    <property type="entry name" value="rSAM_sf"/>
</dbReference>
<keyword evidence="3" id="KW-1185">Reference proteome</keyword>
<evidence type="ECO:0000313" key="3">
    <source>
        <dbReference type="Proteomes" id="UP001058860"/>
    </source>
</evidence>
<accession>A0ABY5PKK1</accession>
<dbReference type="SUPFAM" id="SSF102114">
    <property type="entry name" value="Radical SAM enzymes"/>
    <property type="match status" value="1"/>
</dbReference>
<evidence type="ECO:0008006" key="4">
    <source>
        <dbReference type="Google" id="ProtNLM"/>
    </source>
</evidence>
<dbReference type="EMBL" id="CP088295">
    <property type="protein sequence ID" value="UUY05192.1"/>
    <property type="molecule type" value="Genomic_DNA"/>
</dbReference>
<evidence type="ECO:0000313" key="2">
    <source>
        <dbReference type="EMBL" id="UUY05192.1"/>
    </source>
</evidence>
<name>A0ABY5PKK1_9ACTN</name>
<dbReference type="PANTHER" id="PTHR13932:SF5">
    <property type="entry name" value="RADICAL S-ADENOSYL METHIONINE DOMAIN-CONTAINING PROTEIN 1, MITOCHONDRIAL"/>
    <property type="match status" value="1"/>
</dbReference>
<organism evidence="2 3">
    <name type="scientific">Svornostia abyssi</name>
    <dbReference type="NCBI Taxonomy" id="2898438"/>
    <lineage>
        <taxon>Bacteria</taxon>
        <taxon>Bacillati</taxon>
        <taxon>Actinomycetota</taxon>
        <taxon>Thermoleophilia</taxon>
        <taxon>Solirubrobacterales</taxon>
        <taxon>Baekduiaceae</taxon>
        <taxon>Svornostia</taxon>
    </lineage>
</organism>
<sequence>MARLPDGDPAPRDGALPHDALATLGGRPFGVYVHVPFCASRCGYCDFNTYVPGEGGAEAVSGYADALIAELGLAARVLGDDAPAATTVFFGGGTPHAVAAGRSRTDPGRDPAPSRCGGHHRGEPRVR</sequence>
<reference evidence="3" key="1">
    <citation type="submission" date="2021-11" db="EMBL/GenBank/DDBJ databases">
        <title>Cultivation dependent microbiological survey of springs from the worlds oldest radium mine currently devoted to the extraction of radon-saturated water.</title>
        <authorList>
            <person name="Kapinusova G."/>
            <person name="Smrhova T."/>
            <person name="Strejcek M."/>
            <person name="Suman J."/>
            <person name="Jani K."/>
            <person name="Pajer P."/>
            <person name="Uhlik O."/>
        </authorList>
    </citation>
    <scope>NUCLEOTIDE SEQUENCE [LARGE SCALE GENOMIC DNA]</scope>
    <source>
        <strain evidence="3">J379</strain>
    </source>
</reference>
<dbReference type="InterPro" id="IPR034505">
    <property type="entry name" value="Coproporphyrinogen-III_oxidase"/>
</dbReference>
<protein>
    <recommendedName>
        <fullName evidence="4">Coproporphyrinogen III oxidase</fullName>
    </recommendedName>
</protein>
<dbReference type="Proteomes" id="UP001058860">
    <property type="component" value="Chromosome"/>
</dbReference>